<evidence type="ECO:0000256" key="2">
    <source>
        <dbReference type="ARBA" id="ARBA00023002"/>
    </source>
</evidence>
<dbReference type="SUPFAM" id="SSF54373">
    <property type="entry name" value="FAD-linked reductases, C-terminal domain"/>
    <property type="match status" value="1"/>
</dbReference>
<dbReference type="Gene3D" id="3.30.9.10">
    <property type="entry name" value="D-Amino Acid Oxidase, subunit A, domain 2"/>
    <property type="match status" value="1"/>
</dbReference>
<dbReference type="AlphaFoldDB" id="A0A6S7A4B3"/>
<evidence type="ECO:0000313" key="4">
    <source>
        <dbReference type="EMBL" id="CAB3712484.1"/>
    </source>
</evidence>
<dbReference type="EC" id="1.4.99.-" evidence="4"/>
<accession>A0A6S7A4B3</accession>
<dbReference type="NCBIfam" id="NF001933">
    <property type="entry name" value="PRK00711.1"/>
    <property type="match status" value="1"/>
</dbReference>
<proteinExistence type="inferred from homology"/>
<dbReference type="GO" id="GO:0005737">
    <property type="term" value="C:cytoplasm"/>
    <property type="evidence" value="ECO:0007669"/>
    <property type="project" value="TreeGrafter"/>
</dbReference>
<name>A0A6S7A4B3_9BURK</name>
<dbReference type="InterPro" id="IPR036188">
    <property type="entry name" value="FAD/NAD-bd_sf"/>
</dbReference>
<dbReference type="PANTHER" id="PTHR13847:SF280">
    <property type="entry name" value="D-AMINO ACID DEHYDROGENASE"/>
    <property type="match status" value="1"/>
</dbReference>
<dbReference type="Gene3D" id="3.50.50.60">
    <property type="entry name" value="FAD/NAD(P)-binding domain"/>
    <property type="match status" value="2"/>
</dbReference>
<evidence type="ECO:0000313" key="5">
    <source>
        <dbReference type="Proteomes" id="UP000494214"/>
    </source>
</evidence>
<organism evidence="4 5">
    <name type="scientific">Achromobacter animicus</name>
    <dbReference type="NCBI Taxonomy" id="1389935"/>
    <lineage>
        <taxon>Bacteria</taxon>
        <taxon>Pseudomonadati</taxon>
        <taxon>Pseudomonadota</taxon>
        <taxon>Betaproteobacteria</taxon>
        <taxon>Burkholderiales</taxon>
        <taxon>Alcaligenaceae</taxon>
        <taxon>Achromobacter</taxon>
    </lineage>
</organism>
<feature type="domain" description="FAD dependent oxidoreductase" evidence="3">
    <location>
        <begin position="30"/>
        <end position="427"/>
    </location>
</feature>
<dbReference type="GO" id="GO:0005886">
    <property type="term" value="C:plasma membrane"/>
    <property type="evidence" value="ECO:0007669"/>
    <property type="project" value="TreeGrafter"/>
</dbReference>
<dbReference type="Pfam" id="PF01266">
    <property type="entry name" value="DAO"/>
    <property type="match status" value="1"/>
</dbReference>
<dbReference type="GO" id="GO:0008718">
    <property type="term" value="F:D-amino-acid dehydrogenase activity"/>
    <property type="evidence" value="ECO:0007669"/>
    <property type="project" value="TreeGrafter"/>
</dbReference>
<dbReference type="Proteomes" id="UP000494214">
    <property type="component" value="Unassembled WGS sequence"/>
</dbReference>
<dbReference type="PANTHER" id="PTHR13847">
    <property type="entry name" value="SARCOSINE DEHYDROGENASE-RELATED"/>
    <property type="match status" value="1"/>
</dbReference>
<dbReference type="GO" id="GO:0055130">
    <property type="term" value="P:D-alanine catabolic process"/>
    <property type="evidence" value="ECO:0007669"/>
    <property type="project" value="TreeGrafter"/>
</dbReference>
<gene>
    <name evidence="4" type="primary">dadA_1</name>
    <name evidence="4" type="ORF">LMG26690_03283</name>
</gene>
<comment type="similarity">
    <text evidence="1">Belongs to the DadA oxidoreductase family.</text>
</comment>
<protein>
    <submittedName>
        <fullName evidence="4">D-amino acid dehydrogenase</fullName>
        <ecNumber evidence="4">1.4.99.-</ecNumber>
    </submittedName>
</protein>
<dbReference type="InterPro" id="IPR006076">
    <property type="entry name" value="FAD-dep_OxRdtase"/>
</dbReference>
<evidence type="ECO:0000259" key="3">
    <source>
        <dbReference type="Pfam" id="PF01266"/>
    </source>
</evidence>
<dbReference type="EMBL" id="CADIJM010000006">
    <property type="protein sequence ID" value="CAB3712484.1"/>
    <property type="molecule type" value="Genomic_DNA"/>
</dbReference>
<dbReference type="SUPFAM" id="SSF51905">
    <property type="entry name" value="FAD/NAD(P)-binding domain"/>
    <property type="match status" value="1"/>
</dbReference>
<keyword evidence="5" id="KW-1185">Reference proteome</keyword>
<evidence type="ECO:0000256" key="1">
    <source>
        <dbReference type="ARBA" id="ARBA00009410"/>
    </source>
</evidence>
<reference evidence="4 5" key="1">
    <citation type="submission" date="2020-04" db="EMBL/GenBank/DDBJ databases">
        <authorList>
            <person name="De Canck E."/>
        </authorList>
    </citation>
    <scope>NUCLEOTIDE SEQUENCE [LARGE SCALE GENOMIC DNA]</scope>
    <source>
        <strain evidence="4 5">LMG 26690</strain>
    </source>
</reference>
<keyword evidence="2 4" id="KW-0560">Oxidoreductase</keyword>
<sequence length="443" mass="47185">MAPAAFGICRRGGGRYRMGPFAVFLDNGMRVCVIGAGVVGVTSAYFLARQGHEVVLVDSQPRPAEVSSYANGGQLSYSYVAPLAGPGVLPSVPGWLLRHDSPLRFRPRLDPHQWRWCLQFALACRASVAKASTAQMLTLSYLSRDVMHSLLEQEDLAFGHLKNGKLIAYRSPDLLEKARALVAYQAAHGADQQVLDAAQAVAREPALAGMGASLAGAIYTPSEEAGDCRQFTEALFDRLQTMGNVQCAMSNPVSGLQREGRRIVAVDTRDGDIGADAVVLATGIGTRALLGPLGHDVPLYPLKGYSLTVPLAPDDTVAPRISVTDYERRIVYARVGGVLRIAAMVDIGSNNADIDPARISLLKQQVLEAFPQLDLRQAIPWAGLRPATPTGKPLIGRSPAADNLWLNVGQGALGFTLSCGSAALLTAQMGGMELPLDPAPFRP</sequence>